<keyword evidence="3" id="KW-1185">Reference proteome</keyword>
<evidence type="ECO:0000259" key="1">
    <source>
        <dbReference type="Pfam" id="PF00326"/>
    </source>
</evidence>
<comment type="caution">
    <text evidence="2">The sequence shown here is derived from an EMBL/GenBank/DDBJ whole genome shotgun (WGS) entry which is preliminary data.</text>
</comment>
<protein>
    <submittedName>
        <fullName evidence="2">Prolyl oligopeptidase family serine peptidase</fullName>
    </submittedName>
</protein>
<dbReference type="PANTHER" id="PTHR47381">
    <property type="entry name" value="ALPHA/BETA-HYDROLASES SUPERFAMILY PROTEIN"/>
    <property type="match status" value="1"/>
</dbReference>
<dbReference type="EMBL" id="JAGKQQ010000001">
    <property type="protein sequence ID" value="MBP3958956.1"/>
    <property type="molecule type" value="Genomic_DNA"/>
</dbReference>
<gene>
    <name evidence="2" type="ORF">J8F10_27245</name>
</gene>
<dbReference type="InterPro" id="IPR001375">
    <property type="entry name" value="Peptidase_S9_cat"/>
</dbReference>
<dbReference type="Proteomes" id="UP000676565">
    <property type="component" value="Unassembled WGS sequence"/>
</dbReference>
<accession>A0ABS5BZ09</accession>
<dbReference type="RefSeq" id="WP_210659399.1">
    <property type="nucleotide sequence ID" value="NZ_JAGKQQ010000001.1"/>
</dbReference>
<evidence type="ECO:0000313" key="3">
    <source>
        <dbReference type="Proteomes" id="UP000676565"/>
    </source>
</evidence>
<dbReference type="PANTHER" id="PTHR47381:SF3">
    <property type="entry name" value="ALPHA_BETA-HYDROLASES SUPERFAMILY PROTEIN"/>
    <property type="match status" value="1"/>
</dbReference>
<dbReference type="Pfam" id="PF00326">
    <property type="entry name" value="Peptidase_S9"/>
    <property type="match status" value="1"/>
</dbReference>
<dbReference type="Gene3D" id="3.40.50.1820">
    <property type="entry name" value="alpha/beta hydrolase"/>
    <property type="match status" value="2"/>
</dbReference>
<sequence length="663" mass="73232">MNRRDLFRVSALSALAGEFHPALARSADPPPGADEMIRKYLTTETKRISAKFMDGATTKSEWEKIRPRLKREFLDMLGLDPLPEKTPLKATVTGTLERGDVAIEKLHYQSKPGLYVTANLYRPKSANPDRKDGGGTKFPAILYVCGHSGRGRDGNKTAFQDHGMWFASNGYVCLVVDTLQLGEIAGKHHGTYNLNRFWWHSRGYTPAGVECWNGIRGIDYLCSLPFVDAEKIGVTGISGGGATTNWVAAADDRVKVAVPVSGVSDLECYVTDQVINGHCDCMFFHNLYQWEWTTALALFAPKPLLFANSDDDKIFPMTGNKRIIERLRKCYALFGAKDNVDEHVSKGGHDYRPDLRVAIFEFFHKHLKGDKTPVKDADFRKIEGKELRAFAEDKDIPKDAINATADETFVPAAKVALPTEKNFKDWKADLMKQLRAKVFRTLPEKIPAAKLTRPMLSRSGFTAEAGIEFETNEAQVERGGFPPVPGPPPVLAVLNAGDVEVEMKKWVERFGKNVLALSPRGVGVTAWSTKNPPNTSERSFALLGQTADSGRVRDVAGYLAQCEEKDGKVRLAGRGPAGVIAVYAALFVPGKVSELILVDPPISHRDGPYFLNVMRVLDIPEALGLLAPEVKLTLVNERAKDKAFDRTAAIFAAADVKDKFKRE</sequence>
<proteinExistence type="predicted"/>
<evidence type="ECO:0000313" key="2">
    <source>
        <dbReference type="EMBL" id="MBP3958956.1"/>
    </source>
</evidence>
<reference evidence="2 3" key="1">
    <citation type="submission" date="2021-04" db="EMBL/GenBank/DDBJ databases">
        <authorList>
            <person name="Ivanova A."/>
        </authorList>
    </citation>
    <scope>NUCLEOTIDE SEQUENCE [LARGE SCALE GENOMIC DNA]</scope>
    <source>
        <strain evidence="2 3">G18</strain>
    </source>
</reference>
<feature type="domain" description="Peptidase S9 prolyl oligopeptidase catalytic" evidence="1">
    <location>
        <begin position="199"/>
        <end position="368"/>
    </location>
</feature>
<organism evidence="2 3">
    <name type="scientific">Gemmata palustris</name>
    <dbReference type="NCBI Taxonomy" id="2822762"/>
    <lineage>
        <taxon>Bacteria</taxon>
        <taxon>Pseudomonadati</taxon>
        <taxon>Planctomycetota</taxon>
        <taxon>Planctomycetia</taxon>
        <taxon>Gemmatales</taxon>
        <taxon>Gemmataceae</taxon>
        <taxon>Gemmata</taxon>
    </lineage>
</organism>
<name>A0ABS5BZ09_9BACT</name>
<dbReference type="SUPFAM" id="SSF53474">
    <property type="entry name" value="alpha/beta-Hydrolases"/>
    <property type="match status" value="2"/>
</dbReference>
<dbReference type="InterPro" id="IPR029058">
    <property type="entry name" value="AB_hydrolase_fold"/>
</dbReference>